<name>A0A382F2V6_9ZZZZ</name>
<feature type="non-terminal residue" evidence="3">
    <location>
        <position position="1"/>
    </location>
</feature>
<feature type="domain" description="Acetophenone carboxylase-like C-terminal" evidence="2">
    <location>
        <begin position="236"/>
        <end position="289"/>
    </location>
</feature>
<dbReference type="GO" id="GO:0005829">
    <property type="term" value="C:cytosol"/>
    <property type="evidence" value="ECO:0007669"/>
    <property type="project" value="TreeGrafter"/>
</dbReference>
<feature type="domain" description="Acetophenone carboxylase-like C-terminal" evidence="2">
    <location>
        <begin position="339"/>
        <end position="398"/>
    </location>
</feature>
<sequence>AGGVIGAFKVAQTAGFDQIITFDMGGTSTDVSLCDSKISVTTESDISGIPIKIPMIDIHTVGSGGGSIAEIDSGGALKVGPRSAGAVPGPICYGKGEEVTVTDANLYLGRIDPNHFLGGHMPLHLGRVNAALTGFSHQAKLTPIRIAEGIIDVANAKMERAIRVISIERGFDLRDFAMVSFGGAGGLHACDLARNLGTSAIIIPPNCGLLSAYGMILSDVVKDYSQTVLRKSIETTIFSELSHHFSELISQAKDDMLAEGFEYNQVTFQQTIDARYVGQSHELNIEFTPNFAESFHCIHNQRFGHAKHDVVIEIVNLRVRAVGKTEDSMTMIQKLGSKNNAKPDPKDVVFNGENHPTNFYHREDLEVGSKINGPSIIVEPSATTLIPPDFTVEVDPYQNMIAKQK</sequence>
<dbReference type="GO" id="GO:0017168">
    <property type="term" value="F:5-oxoprolinase (ATP-hydrolyzing) activity"/>
    <property type="evidence" value="ECO:0007669"/>
    <property type="project" value="TreeGrafter"/>
</dbReference>
<accession>A0A382F2V6</accession>
<evidence type="ECO:0000259" key="1">
    <source>
        <dbReference type="Pfam" id="PF01968"/>
    </source>
</evidence>
<dbReference type="InterPro" id="IPR049517">
    <property type="entry name" value="ACX-like_C"/>
</dbReference>
<dbReference type="GO" id="GO:0006749">
    <property type="term" value="P:glutathione metabolic process"/>
    <property type="evidence" value="ECO:0007669"/>
    <property type="project" value="TreeGrafter"/>
</dbReference>
<protein>
    <submittedName>
        <fullName evidence="3">Uncharacterized protein</fullName>
    </submittedName>
</protein>
<dbReference type="PANTHER" id="PTHR11365">
    <property type="entry name" value="5-OXOPROLINASE RELATED"/>
    <property type="match status" value="1"/>
</dbReference>
<dbReference type="Pfam" id="PF19278">
    <property type="entry name" value="Hydant_A_C"/>
    <property type="match status" value="2"/>
</dbReference>
<dbReference type="InterPro" id="IPR002821">
    <property type="entry name" value="Hydantoinase_A"/>
</dbReference>
<proteinExistence type="predicted"/>
<dbReference type="PANTHER" id="PTHR11365:SF23">
    <property type="entry name" value="HYPOTHETICAL 5-OXOPROLINASE (EUROFUNG)-RELATED"/>
    <property type="match status" value="1"/>
</dbReference>
<dbReference type="InterPro" id="IPR045079">
    <property type="entry name" value="Oxoprolinase-like"/>
</dbReference>
<evidence type="ECO:0000259" key="2">
    <source>
        <dbReference type="Pfam" id="PF19278"/>
    </source>
</evidence>
<gene>
    <name evidence="3" type="ORF">METZ01_LOCUS210174</name>
</gene>
<dbReference type="AlphaFoldDB" id="A0A382F2V6"/>
<evidence type="ECO:0000313" key="3">
    <source>
        <dbReference type="EMBL" id="SVB57320.1"/>
    </source>
</evidence>
<feature type="domain" description="Hydantoinase A/oxoprolinase" evidence="1">
    <location>
        <begin position="1"/>
        <end position="223"/>
    </location>
</feature>
<reference evidence="3" key="1">
    <citation type="submission" date="2018-05" db="EMBL/GenBank/DDBJ databases">
        <authorList>
            <person name="Lanie J.A."/>
            <person name="Ng W.-L."/>
            <person name="Kazmierczak K.M."/>
            <person name="Andrzejewski T.M."/>
            <person name="Davidsen T.M."/>
            <person name="Wayne K.J."/>
            <person name="Tettelin H."/>
            <person name="Glass J.I."/>
            <person name="Rusch D."/>
            <person name="Podicherti R."/>
            <person name="Tsui H.-C.T."/>
            <person name="Winkler M.E."/>
        </authorList>
    </citation>
    <scope>NUCLEOTIDE SEQUENCE</scope>
</reference>
<dbReference type="Pfam" id="PF01968">
    <property type="entry name" value="Hydantoinase_A"/>
    <property type="match status" value="1"/>
</dbReference>
<dbReference type="EMBL" id="UINC01047711">
    <property type="protein sequence ID" value="SVB57320.1"/>
    <property type="molecule type" value="Genomic_DNA"/>
</dbReference>
<organism evidence="3">
    <name type="scientific">marine metagenome</name>
    <dbReference type="NCBI Taxonomy" id="408172"/>
    <lineage>
        <taxon>unclassified sequences</taxon>
        <taxon>metagenomes</taxon>
        <taxon>ecological metagenomes</taxon>
    </lineage>
</organism>